<reference evidence="2 3" key="1">
    <citation type="submission" date="2018-10" db="EMBL/GenBank/DDBJ databases">
        <title>Isolation, diversity and antibacterial activity of antinobacteria from the wheat rhizosphere soil.</title>
        <authorList>
            <person name="Sun T."/>
        </authorList>
    </citation>
    <scope>NUCLEOTIDE SEQUENCE [LARGE SCALE GENOMIC DNA]</scope>
    <source>
        <strain evidence="2 3">SJ-23</strain>
    </source>
</reference>
<evidence type="ECO:0000259" key="1">
    <source>
        <dbReference type="Pfam" id="PF25355"/>
    </source>
</evidence>
<feature type="domain" description="DUF7882" evidence="1">
    <location>
        <begin position="1"/>
        <end position="90"/>
    </location>
</feature>
<dbReference type="OrthoDB" id="5008080at2"/>
<keyword evidence="3" id="KW-1185">Reference proteome</keyword>
<dbReference type="AlphaFoldDB" id="A0A3M8AKJ3"/>
<protein>
    <recommendedName>
        <fullName evidence="1">DUF7882 domain-containing protein</fullName>
    </recommendedName>
</protein>
<name>A0A3M8AKJ3_9MICO</name>
<organism evidence="2 3">
    <name type="scientific">Agromyces tardus</name>
    <dbReference type="NCBI Taxonomy" id="2583849"/>
    <lineage>
        <taxon>Bacteria</taxon>
        <taxon>Bacillati</taxon>
        <taxon>Actinomycetota</taxon>
        <taxon>Actinomycetes</taxon>
        <taxon>Micrococcales</taxon>
        <taxon>Microbacteriaceae</taxon>
        <taxon>Agromyces</taxon>
    </lineage>
</organism>
<evidence type="ECO:0000313" key="2">
    <source>
        <dbReference type="EMBL" id="RNB51137.1"/>
    </source>
</evidence>
<dbReference type="InterPro" id="IPR057204">
    <property type="entry name" value="DUF7882"/>
</dbReference>
<dbReference type="RefSeq" id="WP_122936048.1">
    <property type="nucleotide sequence ID" value="NZ_JBHSNT010000008.1"/>
</dbReference>
<sequence length="121" mass="13371">MGRLHIGHETSAELDDDLLEHVFAVIVAKLRRHESVLLEWDCPDGHTEQVLVSTSVLVRAEFASTRPDRLDHAWLDSLMLAANSNGGICLSVAALALRAGAIPTRHPDVRDHHLRVPNLPH</sequence>
<comment type="caution">
    <text evidence="2">The sequence shown here is derived from an EMBL/GenBank/DDBJ whole genome shotgun (WGS) entry which is preliminary data.</text>
</comment>
<dbReference type="Pfam" id="PF25355">
    <property type="entry name" value="DUF7882"/>
    <property type="match status" value="1"/>
</dbReference>
<proteinExistence type="predicted"/>
<evidence type="ECO:0000313" key="3">
    <source>
        <dbReference type="Proteomes" id="UP000275048"/>
    </source>
</evidence>
<dbReference type="Proteomes" id="UP000275048">
    <property type="component" value="Unassembled WGS sequence"/>
</dbReference>
<accession>A0A3M8AKJ3</accession>
<dbReference type="EMBL" id="RHHB01000005">
    <property type="protein sequence ID" value="RNB51137.1"/>
    <property type="molecule type" value="Genomic_DNA"/>
</dbReference>
<gene>
    <name evidence="2" type="ORF">EDM22_05465</name>
</gene>